<reference evidence="1 2" key="1">
    <citation type="submission" date="2019-03" db="EMBL/GenBank/DDBJ databases">
        <authorList>
            <consortium name="Pathogen Informatics"/>
        </authorList>
    </citation>
    <scope>NUCLEOTIDE SEQUENCE [LARGE SCALE GENOMIC DNA]</scope>
    <source>
        <strain evidence="1 2">NCTC12282</strain>
    </source>
</reference>
<dbReference type="InterPro" id="IPR012332">
    <property type="entry name" value="Autotransporter_pectin_lyase_C"/>
</dbReference>
<proteinExistence type="predicted"/>
<dbReference type="Proteomes" id="UP000373449">
    <property type="component" value="Unassembled WGS sequence"/>
</dbReference>
<name>A0A484ZHR4_9GAMM</name>
<accession>A0A484ZHR4</accession>
<dbReference type="AlphaFoldDB" id="A0A484ZHR4"/>
<dbReference type="RefSeq" id="WP_134531115.1">
    <property type="nucleotide sequence ID" value="NZ_CAADJA010000002.1"/>
</dbReference>
<dbReference type="EMBL" id="CAADJA010000002">
    <property type="protein sequence ID" value="VFS47685.1"/>
    <property type="molecule type" value="Genomic_DNA"/>
</dbReference>
<organism evidence="1 2">
    <name type="scientific">Budvicia aquatica</name>
    <dbReference type="NCBI Taxonomy" id="82979"/>
    <lineage>
        <taxon>Bacteria</taxon>
        <taxon>Pseudomonadati</taxon>
        <taxon>Pseudomonadota</taxon>
        <taxon>Gammaproteobacteria</taxon>
        <taxon>Enterobacterales</taxon>
        <taxon>Budviciaceae</taxon>
        <taxon>Budvicia</taxon>
    </lineage>
</organism>
<gene>
    <name evidence="1" type="ORF">NCTC12282_02623</name>
</gene>
<evidence type="ECO:0000313" key="2">
    <source>
        <dbReference type="Proteomes" id="UP000373449"/>
    </source>
</evidence>
<evidence type="ECO:0000313" key="1">
    <source>
        <dbReference type="EMBL" id="VFS47685.1"/>
    </source>
</evidence>
<protein>
    <submittedName>
        <fullName evidence="1">Uncharacterized protein</fullName>
    </submittedName>
</protein>
<dbReference type="SUPFAM" id="SSF51126">
    <property type="entry name" value="Pectin lyase-like"/>
    <property type="match status" value="1"/>
</dbReference>
<sequence length="81" mass="8579">MMQINGGLYAQNRAVIDLDMTSGSALTGLANQDATATVNLAMDDSRWNMNGDSLVNNLQLTNGSTVAFTGTTTPKRYFAGC</sequence>
<dbReference type="InterPro" id="IPR011050">
    <property type="entry name" value="Pectin_lyase_fold/virulence"/>
</dbReference>
<dbReference type="Gene3D" id="2.160.20.20">
    <property type="match status" value="1"/>
</dbReference>